<accession>A0ABT1DVL1</accession>
<reference evidence="5 6" key="1">
    <citation type="submission" date="2022-06" db="EMBL/GenBank/DDBJ databases">
        <title>New Species of the Genus Actinoplanes, ActinopZanes ferrugineus.</title>
        <authorList>
            <person name="Ding P."/>
        </authorList>
    </citation>
    <scope>NUCLEOTIDE SEQUENCE [LARGE SCALE GENOMIC DNA]</scope>
    <source>
        <strain evidence="5 6">TRM88003</strain>
    </source>
</reference>
<dbReference type="RefSeq" id="WP_253239765.1">
    <property type="nucleotide sequence ID" value="NZ_JAMYJR010000027.1"/>
</dbReference>
<dbReference type="Pfam" id="PF13191">
    <property type="entry name" value="AAA_16"/>
    <property type="match status" value="1"/>
</dbReference>
<feature type="domain" description="HTH luxR-type" evidence="4">
    <location>
        <begin position="809"/>
        <end position="872"/>
    </location>
</feature>
<dbReference type="SUPFAM" id="SSF52540">
    <property type="entry name" value="P-loop containing nucleoside triphosphate hydrolases"/>
    <property type="match status" value="1"/>
</dbReference>
<evidence type="ECO:0000256" key="3">
    <source>
        <dbReference type="ARBA" id="ARBA00023163"/>
    </source>
</evidence>
<evidence type="ECO:0000256" key="1">
    <source>
        <dbReference type="ARBA" id="ARBA00023015"/>
    </source>
</evidence>
<dbReference type="Pfam" id="PF00196">
    <property type="entry name" value="GerE"/>
    <property type="match status" value="1"/>
</dbReference>
<keyword evidence="1" id="KW-0805">Transcription regulation</keyword>
<comment type="caution">
    <text evidence="5">The sequence shown here is derived from an EMBL/GenBank/DDBJ whole genome shotgun (WGS) entry which is preliminary data.</text>
</comment>
<keyword evidence="2" id="KW-0238">DNA-binding</keyword>
<dbReference type="EMBL" id="JAMYJR010000027">
    <property type="protein sequence ID" value="MCO8273686.1"/>
    <property type="molecule type" value="Genomic_DNA"/>
</dbReference>
<keyword evidence="6" id="KW-1185">Reference proteome</keyword>
<protein>
    <submittedName>
        <fullName evidence="5">LuxR C-terminal-related transcriptional regulator</fullName>
    </submittedName>
</protein>
<evidence type="ECO:0000256" key="2">
    <source>
        <dbReference type="ARBA" id="ARBA00023125"/>
    </source>
</evidence>
<dbReference type="InterPro" id="IPR027417">
    <property type="entry name" value="P-loop_NTPase"/>
</dbReference>
<dbReference type="Proteomes" id="UP001523369">
    <property type="component" value="Unassembled WGS sequence"/>
</dbReference>
<sequence>MPTLIGREAELDRVTGLLGRRGALVVTGGRGSGRSRLLTVAAERAHDRGHRVVALPAPAEPLTVVRRLLLAVRRDLPALASADARAALAFLELAPGPPPADPARAARAVLAELDQRRPLFLTVDDVDLLPAATAALVSTVTGVAGAVLLAGRADRIPAPLTRLPRLTLPPLGPRDSIQLLETRPHPPTGRARAEVLHHAAGNPAALLELGGGDGPLRSEFARRVAALPDPTGRLLLHLAAVTAPGSAGPSPAGPVDPRLVAAAAGVAGTAWPAAERAGLIVAGGSAVAFVHPVAADVVYHAATAHQRAQAHRGLARHRPEQWGLHLAAVTSGPDETVAAGWEAAGAGLRSRGELMPAALAMERAAARSPGPEAAARRLARAVADTHRLGAAGWTADLTAAMRRLGTDPESTASAEFTAALALSRSGRQHDAYGVITAARRSGRSATVAMTRLVASVAAISGQAGHRRGLAGLLAEVAPQLDPADLVLMRLISDPADPAGRAFAALIEPPRPGDDRRTLAVRGTIAAFADRSDLAVALLRAVRDDEPGAGPALVARGETDTALGAVGDTNPALVAALIDTGRWPLADRVADSIDASGLPVLRAALEALRAHLQALRGDSAGAMRLVRCAWARIDVEQHRSVHIRLLRAAGLAAMVAGDHDDAYRYLRSMFDREGRPLEPFLAGRGIADLVSAAVRSGHADEARPILAAVRAEAGADPTVRLQMLLHHAEALLTDGPEADHRFELVTGCEAAAEWPFELAQARLHHGEWLRRARRPRDARARLSAAATTFAELGATRPAEYAQRELQASGSTARSGLLTPQEQQVAELAARGLRNREIAELLFISVRTVGAHLRSVYPKLGISGRHHLPAALGS</sequence>
<proteinExistence type="predicted"/>
<evidence type="ECO:0000259" key="4">
    <source>
        <dbReference type="PROSITE" id="PS50043"/>
    </source>
</evidence>
<dbReference type="InterPro" id="IPR041664">
    <property type="entry name" value="AAA_16"/>
</dbReference>
<dbReference type="InterPro" id="IPR000792">
    <property type="entry name" value="Tscrpt_reg_LuxR_C"/>
</dbReference>
<dbReference type="PROSITE" id="PS50043">
    <property type="entry name" value="HTH_LUXR_2"/>
    <property type="match status" value="1"/>
</dbReference>
<organism evidence="5 6">
    <name type="scientific">Paractinoplanes aksuensis</name>
    <dbReference type="NCBI Taxonomy" id="2939490"/>
    <lineage>
        <taxon>Bacteria</taxon>
        <taxon>Bacillati</taxon>
        <taxon>Actinomycetota</taxon>
        <taxon>Actinomycetes</taxon>
        <taxon>Micromonosporales</taxon>
        <taxon>Micromonosporaceae</taxon>
        <taxon>Paractinoplanes</taxon>
    </lineage>
</organism>
<dbReference type="CDD" id="cd06170">
    <property type="entry name" value="LuxR_C_like"/>
    <property type="match status" value="1"/>
</dbReference>
<gene>
    <name evidence="5" type="ORF">M1L60_24120</name>
</gene>
<dbReference type="Gene3D" id="1.10.10.10">
    <property type="entry name" value="Winged helix-like DNA-binding domain superfamily/Winged helix DNA-binding domain"/>
    <property type="match status" value="1"/>
</dbReference>
<dbReference type="PROSITE" id="PS00622">
    <property type="entry name" value="HTH_LUXR_1"/>
    <property type="match status" value="1"/>
</dbReference>
<dbReference type="PANTHER" id="PTHR44688">
    <property type="entry name" value="DNA-BINDING TRANSCRIPTIONAL ACTIVATOR DEVR_DOSR"/>
    <property type="match status" value="1"/>
</dbReference>
<evidence type="ECO:0000313" key="5">
    <source>
        <dbReference type="EMBL" id="MCO8273686.1"/>
    </source>
</evidence>
<dbReference type="SMART" id="SM00421">
    <property type="entry name" value="HTH_LUXR"/>
    <property type="match status" value="1"/>
</dbReference>
<dbReference type="PANTHER" id="PTHR44688:SF16">
    <property type="entry name" value="DNA-BINDING TRANSCRIPTIONAL ACTIVATOR DEVR_DOSR"/>
    <property type="match status" value="1"/>
</dbReference>
<keyword evidence="3" id="KW-0804">Transcription</keyword>
<dbReference type="PRINTS" id="PR00038">
    <property type="entry name" value="HTHLUXR"/>
</dbReference>
<name>A0ABT1DVL1_9ACTN</name>
<dbReference type="InterPro" id="IPR036388">
    <property type="entry name" value="WH-like_DNA-bd_sf"/>
</dbReference>
<dbReference type="InterPro" id="IPR016032">
    <property type="entry name" value="Sig_transdc_resp-reg_C-effctor"/>
</dbReference>
<dbReference type="SUPFAM" id="SSF46894">
    <property type="entry name" value="C-terminal effector domain of the bipartite response regulators"/>
    <property type="match status" value="1"/>
</dbReference>
<evidence type="ECO:0000313" key="6">
    <source>
        <dbReference type="Proteomes" id="UP001523369"/>
    </source>
</evidence>